<gene>
    <name evidence="9" type="ORF">BSTOLATCC_MIC18649</name>
</gene>
<feature type="transmembrane region" description="Helical" evidence="6">
    <location>
        <begin position="380"/>
        <end position="402"/>
    </location>
</feature>
<keyword evidence="10" id="KW-1185">Reference proteome</keyword>
<feature type="domain" description="L-type lectin-like" evidence="8">
    <location>
        <begin position="16"/>
        <end position="205"/>
    </location>
</feature>
<sequence>MILRFFLLFFFADAELDSHSFKSPLIPEHAHKFDSIGSAVPLKKYVRLAPPLQHKVGALISKTTLEDSLVVIEIEMFISGASIVEDIGATFWFSQHNPELFATGIIYGVTEDFKGIAVVINPGKQEIMGYQYNENPPLNLTFVSNLPSCTTQMKGEFHMEIESIPNKLTVYTWQKGKPKTKCIDFATSLMSKPYIGISANTGENSFAVFDISSIRSEIPIQEGNQFEALKMMQENFKTELSVVKNETIELTQRIQNISESQELIDIQNKIGDMKLMAKNLKQRIEKVRDAIMVLHVDDTFAIDSNEYITKVGAKAAGILDKVKSLQDYVSGQGILKPIQNTVDEQASNTLGTGKQLEEAANRSHEKTKLVNQKIQNEYRFVWIFSGLVGLVIVLGLSMCKLVSVEKIHTL</sequence>
<proteinExistence type="predicted"/>
<evidence type="ECO:0000256" key="7">
    <source>
        <dbReference type="SAM" id="SignalP"/>
    </source>
</evidence>
<keyword evidence="3 7" id="KW-0732">Signal</keyword>
<evidence type="ECO:0000313" key="9">
    <source>
        <dbReference type="EMBL" id="CAG9317398.1"/>
    </source>
</evidence>
<dbReference type="GO" id="GO:0030134">
    <property type="term" value="C:COPII-coated ER to Golgi transport vesicle"/>
    <property type="evidence" value="ECO:0007669"/>
    <property type="project" value="TreeGrafter"/>
</dbReference>
<dbReference type="GO" id="GO:0005789">
    <property type="term" value="C:endoplasmic reticulum membrane"/>
    <property type="evidence" value="ECO:0007669"/>
    <property type="project" value="TreeGrafter"/>
</dbReference>
<evidence type="ECO:0000256" key="6">
    <source>
        <dbReference type="SAM" id="Phobius"/>
    </source>
</evidence>
<dbReference type="InterPro" id="IPR051136">
    <property type="entry name" value="Intracellular_Lectin-GPT"/>
</dbReference>
<keyword evidence="5 6" id="KW-0472">Membrane</keyword>
<evidence type="ECO:0000256" key="1">
    <source>
        <dbReference type="ARBA" id="ARBA00004479"/>
    </source>
</evidence>
<protein>
    <recommendedName>
        <fullName evidence="8">L-type lectin-like domain-containing protein</fullName>
    </recommendedName>
</protein>
<evidence type="ECO:0000256" key="4">
    <source>
        <dbReference type="ARBA" id="ARBA00022989"/>
    </source>
</evidence>
<keyword evidence="2 6" id="KW-0812">Transmembrane</keyword>
<evidence type="ECO:0000256" key="5">
    <source>
        <dbReference type="ARBA" id="ARBA00023136"/>
    </source>
</evidence>
<comment type="subcellular location">
    <subcellularLocation>
        <location evidence="1">Membrane</location>
        <topology evidence="1">Single-pass type I membrane protein</topology>
    </subcellularLocation>
</comment>
<dbReference type="PANTHER" id="PTHR12223">
    <property type="entry name" value="VESICULAR MANNOSE-BINDING LECTIN"/>
    <property type="match status" value="1"/>
</dbReference>
<dbReference type="PANTHER" id="PTHR12223:SF28">
    <property type="entry name" value="LECTIN, MANNOSE BINDING 1 LIKE"/>
    <property type="match status" value="1"/>
</dbReference>
<dbReference type="Proteomes" id="UP001162131">
    <property type="component" value="Unassembled WGS sequence"/>
</dbReference>
<evidence type="ECO:0000259" key="8">
    <source>
        <dbReference type="Pfam" id="PF03388"/>
    </source>
</evidence>
<organism evidence="9 10">
    <name type="scientific">Blepharisma stoltei</name>
    <dbReference type="NCBI Taxonomy" id="1481888"/>
    <lineage>
        <taxon>Eukaryota</taxon>
        <taxon>Sar</taxon>
        <taxon>Alveolata</taxon>
        <taxon>Ciliophora</taxon>
        <taxon>Postciliodesmatophora</taxon>
        <taxon>Heterotrichea</taxon>
        <taxon>Heterotrichida</taxon>
        <taxon>Blepharismidae</taxon>
        <taxon>Blepharisma</taxon>
    </lineage>
</organism>
<evidence type="ECO:0000313" key="10">
    <source>
        <dbReference type="Proteomes" id="UP001162131"/>
    </source>
</evidence>
<dbReference type="AlphaFoldDB" id="A0AAU9IWF6"/>
<dbReference type="InterPro" id="IPR005052">
    <property type="entry name" value="Lectin_leg"/>
</dbReference>
<name>A0AAU9IWF6_9CILI</name>
<dbReference type="GO" id="GO:0000139">
    <property type="term" value="C:Golgi membrane"/>
    <property type="evidence" value="ECO:0007669"/>
    <property type="project" value="TreeGrafter"/>
</dbReference>
<evidence type="ECO:0000256" key="3">
    <source>
        <dbReference type="ARBA" id="ARBA00022729"/>
    </source>
</evidence>
<dbReference type="Pfam" id="PF03388">
    <property type="entry name" value="Lectin_leg-like"/>
    <property type="match status" value="1"/>
</dbReference>
<dbReference type="InterPro" id="IPR013320">
    <property type="entry name" value="ConA-like_dom_sf"/>
</dbReference>
<feature type="chain" id="PRO_5043964526" description="L-type lectin-like domain-containing protein" evidence="7">
    <location>
        <begin position="17"/>
        <end position="410"/>
    </location>
</feature>
<dbReference type="SUPFAM" id="SSF49899">
    <property type="entry name" value="Concanavalin A-like lectins/glucanases"/>
    <property type="match status" value="1"/>
</dbReference>
<accession>A0AAU9IWF6</accession>
<dbReference type="GO" id="GO:0005793">
    <property type="term" value="C:endoplasmic reticulum-Golgi intermediate compartment"/>
    <property type="evidence" value="ECO:0007669"/>
    <property type="project" value="TreeGrafter"/>
</dbReference>
<reference evidence="9" key="1">
    <citation type="submission" date="2021-09" db="EMBL/GenBank/DDBJ databases">
        <authorList>
            <consortium name="AG Swart"/>
            <person name="Singh M."/>
            <person name="Singh A."/>
            <person name="Seah K."/>
            <person name="Emmerich C."/>
        </authorList>
    </citation>
    <scope>NUCLEOTIDE SEQUENCE</scope>
    <source>
        <strain evidence="9">ATCC30299</strain>
    </source>
</reference>
<dbReference type="EMBL" id="CAJZBQ010000018">
    <property type="protein sequence ID" value="CAG9317398.1"/>
    <property type="molecule type" value="Genomic_DNA"/>
</dbReference>
<dbReference type="Gene3D" id="2.60.120.200">
    <property type="match status" value="1"/>
</dbReference>
<feature type="signal peptide" evidence="7">
    <location>
        <begin position="1"/>
        <end position="16"/>
    </location>
</feature>
<dbReference type="GO" id="GO:0006888">
    <property type="term" value="P:endoplasmic reticulum to Golgi vesicle-mediated transport"/>
    <property type="evidence" value="ECO:0007669"/>
    <property type="project" value="TreeGrafter"/>
</dbReference>
<keyword evidence="4 6" id="KW-1133">Transmembrane helix</keyword>
<dbReference type="GO" id="GO:0005537">
    <property type="term" value="F:D-mannose binding"/>
    <property type="evidence" value="ECO:0007669"/>
    <property type="project" value="TreeGrafter"/>
</dbReference>
<evidence type="ECO:0000256" key="2">
    <source>
        <dbReference type="ARBA" id="ARBA00022692"/>
    </source>
</evidence>
<comment type="caution">
    <text evidence="9">The sequence shown here is derived from an EMBL/GenBank/DDBJ whole genome shotgun (WGS) entry which is preliminary data.</text>
</comment>